<sequence>MDDLASFLSISLNLTDTKSTVNSFQGSSSQTNPNLPAPNIFIIAKLHSNKSYSKKHFRETMTKDWNKLCHFLVVITKRPPNLLLVAFGCDGDRRRIMIQQPWIYQNNAILIDIPNSLDVLNGNSLHSIPLWVQVHNTPFFKRSEELVALISLRLRPMLEVDKLSFKETWGSYLRIKIMFNVSQPIHQGIPIEFQSINKVVWLTLKHENLPNICFFCGRMGHSYNDGYFNYLKTCDESPTPPYLCYEKTSRVKF</sequence>
<protein>
    <recommendedName>
        <fullName evidence="3">DUF4283 domain-containing protein</fullName>
    </recommendedName>
</protein>
<dbReference type="EnsemblPlants" id="evm.model.06.622">
    <property type="protein sequence ID" value="cds.evm.model.06.622"/>
    <property type="gene ID" value="evm.TU.06.622"/>
</dbReference>
<proteinExistence type="predicted"/>
<dbReference type="InterPro" id="IPR040256">
    <property type="entry name" value="At4g02000-like"/>
</dbReference>
<evidence type="ECO:0000313" key="2">
    <source>
        <dbReference type="Proteomes" id="UP000596661"/>
    </source>
</evidence>
<reference evidence="1" key="1">
    <citation type="submission" date="2018-11" db="EMBL/GenBank/DDBJ databases">
        <authorList>
            <person name="Grassa J C."/>
        </authorList>
    </citation>
    <scope>NUCLEOTIDE SEQUENCE [LARGE SCALE GENOMIC DNA]</scope>
</reference>
<dbReference type="PANTHER" id="PTHR31286:SF167">
    <property type="entry name" value="OS09G0268800 PROTEIN"/>
    <property type="match status" value="1"/>
</dbReference>
<name>A0A803PZ54_CANSA</name>
<reference evidence="1" key="2">
    <citation type="submission" date="2021-03" db="UniProtKB">
        <authorList>
            <consortium name="EnsemblPlants"/>
        </authorList>
    </citation>
    <scope>IDENTIFICATION</scope>
</reference>
<dbReference type="Gramene" id="evm.model.06.622">
    <property type="protein sequence ID" value="cds.evm.model.06.622"/>
    <property type="gene ID" value="evm.TU.06.622"/>
</dbReference>
<dbReference type="AlphaFoldDB" id="A0A803PZ54"/>
<dbReference type="Proteomes" id="UP000596661">
    <property type="component" value="Chromosome 6"/>
</dbReference>
<evidence type="ECO:0000313" key="1">
    <source>
        <dbReference type="EnsemblPlants" id="cds.evm.model.06.622"/>
    </source>
</evidence>
<accession>A0A803PZ54</accession>
<organism evidence="1 2">
    <name type="scientific">Cannabis sativa</name>
    <name type="common">Hemp</name>
    <name type="synonym">Marijuana</name>
    <dbReference type="NCBI Taxonomy" id="3483"/>
    <lineage>
        <taxon>Eukaryota</taxon>
        <taxon>Viridiplantae</taxon>
        <taxon>Streptophyta</taxon>
        <taxon>Embryophyta</taxon>
        <taxon>Tracheophyta</taxon>
        <taxon>Spermatophyta</taxon>
        <taxon>Magnoliopsida</taxon>
        <taxon>eudicotyledons</taxon>
        <taxon>Gunneridae</taxon>
        <taxon>Pentapetalae</taxon>
        <taxon>rosids</taxon>
        <taxon>fabids</taxon>
        <taxon>Rosales</taxon>
        <taxon>Cannabaceae</taxon>
        <taxon>Cannabis</taxon>
    </lineage>
</organism>
<evidence type="ECO:0008006" key="3">
    <source>
        <dbReference type="Google" id="ProtNLM"/>
    </source>
</evidence>
<dbReference type="PANTHER" id="PTHR31286">
    <property type="entry name" value="GLYCINE-RICH CELL WALL STRUCTURAL PROTEIN 1.8-LIKE"/>
    <property type="match status" value="1"/>
</dbReference>
<dbReference type="EMBL" id="UZAU01000573">
    <property type="status" value="NOT_ANNOTATED_CDS"/>
    <property type="molecule type" value="Genomic_DNA"/>
</dbReference>
<dbReference type="OMA" id="MVIARVH"/>
<keyword evidence="2" id="KW-1185">Reference proteome</keyword>